<accession>A0A2H0YM63</accession>
<dbReference type="AlphaFoldDB" id="A0A2H0YM63"/>
<reference evidence="2" key="1">
    <citation type="submission" date="2017-09" db="EMBL/GenBank/DDBJ databases">
        <title>Depth-based differentiation of microbial function through sediment-hosted aquifers and enrichment of novel symbionts in the deep terrestrial subsurface.</title>
        <authorList>
            <person name="Probst A.J."/>
            <person name="Ladd B."/>
            <person name="Jarett J.K."/>
            <person name="Geller-Mcgrath D.E."/>
            <person name="Sieber C.M.K."/>
            <person name="Emerson J.B."/>
            <person name="Anantharaman K."/>
            <person name="Thomas B.C."/>
            <person name="Malmstrom R."/>
            <person name="Stieglmeier M."/>
            <person name="Klingl A."/>
            <person name="Woyke T."/>
            <person name="Ryan C.M."/>
            <person name="Banfield J.F."/>
        </authorList>
    </citation>
    <scope>NUCLEOTIDE SEQUENCE [LARGE SCALE GENOMIC DNA]</scope>
</reference>
<proteinExistence type="predicted"/>
<evidence type="ECO:0000313" key="1">
    <source>
        <dbReference type="EMBL" id="PIS39591.1"/>
    </source>
</evidence>
<organism evidence="1 2">
    <name type="scientific">Candidatus Nealsonbacteria bacterium CG08_land_8_20_14_0_20_38_20</name>
    <dbReference type="NCBI Taxonomy" id="1974705"/>
    <lineage>
        <taxon>Bacteria</taxon>
        <taxon>Candidatus Nealsoniibacteriota</taxon>
    </lineage>
</organism>
<comment type="caution">
    <text evidence="1">The sequence shown here is derived from an EMBL/GenBank/DDBJ whole genome shotgun (WGS) entry which is preliminary data.</text>
</comment>
<dbReference type="EMBL" id="PEYD01000020">
    <property type="protein sequence ID" value="PIS39591.1"/>
    <property type="molecule type" value="Genomic_DNA"/>
</dbReference>
<sequence>MTSLTITIKSKINHSKKILVEMDAEKFERLASNLGFFSPEFLESIEQAEKDYRAGRIKKIKSLMELRK</sequence>
<name>A0A2H0YM63_9BACT</name>
<dbReference type="Proteomes" id="UP000230088">
    <property type="component" value="Unassembled WGS sequence"/>
</dbReference>
<evidence type="ECO:0000313" key="2">
    <source>
        <dbReference type="Proteomes" id="UP000230088"/>
    </source>
</evidence>
<protein>
    <submittedName>
        <fullName evidence="1">Uncharacterized protein</fullName>
    </submittedName>
</protein>
<gene>
    <name evidence="1" type="ORF">COT33_01055</name>
</gene>